<name>A0AAD2DBA5_9CLOT</name>
<dbReference type="NCBIfam" id="TIGR01554">
    <property type="entry name" value="major_cap_HK97"/>
    <property type="match status" value="1"/>
</dbReference>
<dbReference type="InterPro" id="IPR024455">
    <property type="entry name" value="Phage_capsid"/>
</dbReference>
<proteinExistence type="predicted"/>
<dbReference type="Pfam" id="PF05065">
    <property type="entry name" value="Phage_capsid"/>
    <property type="match status" value="1"/>
</dbReference>
<sequence length="281" mass="30679">MSDTLYLKDNLAGTVPVEISKEILKNIIDQASILKVSRKLPMTSDTMVIPKMTGTGSAAWVNEGEEIGTTLPTFEYPKLKTEKLAIIVPVTREKYNDSVSNVLGEIKQAIADMFASAIDTACIFGVNTPFDTNLLTAIGTQKITATSNLDSDISNAMGVVEDNKYNCNNILMGTTQKKVLRALSNDNSYKGAITLSSAYDTPIEYVRNWDDTKALAITGDFTRSIIGTRENMQYEILKEATINNGGQSINLAQRDMLGVKCTMRMAYLVADPKAFSMIVSA</sequence>
<evidence type="ECO:0000259" key="2">
    <source>
        <dbReference type="Pfam" id="PF05065"/>
    </source>
</evidence>
<dbReference type="SUPFAM" id="SSF56563">
    <property type="entry name" value="Major capsid protein gp5"/>
    <property type="match status" value="1"/>
</dbReference>
<dbReference type="EMBL" id="CAMTCP010000006">
    <property type="protein sequence ID" value="CAI3538515.1"/>
    <property type="molecule type" value="Genomic_DNA"/>
</dbReference>
<gene>
    <name evidence="3" type="ORF">CNEO2_1050012</name>
</gene>
<dbReference type="Gene3D" id="3.30.2400.10">
    <property type="entry name" value="Major capsid protein gp5"/>
    <property type="match status" value="1"/>
</dbReference>
<dbReference type="AlphaFoldDB" id="A0AAD2DBA5"/>
<organism evidence="3 4">
    <name type="scientific">Clostridium neonatale</name>
    <dbReference type="NCBI Taxonomy" id="137838"/>
    <lineage>
        <taxon>Bacteria</taxon>
        <taxon>Bacillati</taxon>
        <taxon>Bacillota</taxon>
        <taxon>Clostridia</taxon>
        <taxon>Eubacteriales</taxon>
        <taxon>Clostridiaceae</taxon>
        <taxon>Clostridium</taxon>
    </lineage>
</organism>
<protein>
    <recommendedName>
        <fullName evidence="2">Phage capsid-like C-terminal domain-containing protein</fullName>
    </recommendedName>
</protein>
<reference evidence="3" key="1">
    <citation type="submission" date="2022-10" db="EMBL/GenBank/DDBJ databases">
        <authorList>
            <person name="Aires J."/>
            <person name="Mesa V."/>
        </authorList>
    </citation>
    <scope>NUCLEOTIDE SEQUENCE</scope>
    <source>
        <strain evidence="3">Clostridium neonatale JD116</strain>
    </source>
</reference>
<comment type="subcellular location">
    <subcellularLocation>
        <location evidence="1">Virion</location>
    </subcellularLocation>
</comment>
<accession>A0AAD2DBA5</accession>
<dbReference type="Proteomes" id="UP001189143">
    <property type="component" value="Unassembled WGS sequence"/>
</dbReference>
<comment type="caution">
    <text evidence="3">The sequence shown here is derived from an EMBL/GenBank/DDBJ whole genome shotgun (WGS) entry which is preliminary data.</text>
</comment>
<dbReference type="RefSeq" id="WP_159135379.1">
    <property type="nucleotide sequence ID" value="NZ_CAMRXC010000022.1"/>
</dbReference>
<dbReference type="InterPro" id="IPR054612">
    <property type="entry name" value="Phage_capsid-like_C"/>
</dbReference>
<dbReference type="GeneID" id="68875348"/>
<evidence type="ECO:0000313" key="4">
    <source>
        <dbReference type="Proteomes" id="UP001189143"/>
    </source>
</evidence>
<evidence type="ECO:0000313" key="3">
    <source>
        <dbReference type="EMBL" id="CAI3538515.1"/>
    </source>
</evidence>
<feature type="domain" description="Phage capsid-like C-terminal" evidence="2">
    <location>
        <begin position="14"/>
        <end position="278"/>
    </location>
</feature>
<evidence type="ECO:0000256" key="1">
    <source>
        <dbReference type="ARBA" id="ARBA00004328"/>
    </source>
</evidence>